<dbReference type="AlphaFoldDB" id="A0A6B0RX99"/>
<protein>
    <submittedName>
        <fullName evidence="1">Uncharacterized protein</fullName>
    </submittedName>
</protein>
<sequence>MVLPCSSFTGNPLDHEDQLEQEAWKPVEGLQEKGALETMLFPALPCSDSFDVRKAMERVFNIIRTHQVIQRTQDMVVTDRLPTVLLHCMWAPSRAVSITASLELRLGEWLLNCFSEDTYYRVTFTHSNSLIQRNSSYQ</sequence>
<reference evidence="1" key="1">
    <citation type="submission" date="2019-10" db="EMBL/GenBank/DDBJ databases">
        <title>The sequence and de novo assembly of the wild yak genome.</title>
        <authorList>
            <person name="Liu Y."/>
        </authorList>
    </citation>
    <scope>NUCLEOTIDE SEQUENCE [LARGE SCALE GENOMIC DNA]</scope>
    <source>
        <strain evidence="1">WY2019</strain>
    </source>
</reference>
<accession>A0A6B0RX99</accession>
<organism evidence="1 2">
    <name type="scientific">Bos mutus</name>
    <name type="common">wild yak</name>
    <dbReference type="NCBI Taxonomy" id="72004"/>
    <lineage>
        <taxon>Eukaryota</taxon>
        <taxon>Metazoa</taxon>
        <taxon>Chordata</taxon>
        <taxon>Craniata</taxon>
        <taxon>Vertebrata</taxon>
        <taxon>Euteleostomi</taxon>
        <taxon>Mammalia</taxon>
        <taxon>Eutheria</taxon>
        <taxon>Laurasiatheria</taxon>
        <taxon>Artiodactyla</taxon>
        <taxon>Ruminantia</taxon>
        <taxon>Pecora</taxon>
        <taxon>Bovidae</taxon>
        <taxon>Bovinae</taxon>
        <taxon>Bos</taxon>
    </lineage>
</organism>
<proteinExistence type="predicted"/>
<gene>
    <name evidence="1" type="ORF">E5288_WYG019594</name>
</gene>
<evidence type="ECO:0000313" key="1">
    <source>
        <dbReference type="EMBL" id="MXQ91853.1"/>
    </source>
</evidence>
<dbReference type="Proteomes" id="UP000322234">
    <property type="component" value="Unassembled WGS sequence"/>
</dbReference>
<comment type="caution">
    <text evidence="1">The sequence shown here is derived from an EMBL/GenBank/DDBJ whole genome shotgun (WGS) entry which is preliminary data.</text>
</comment>
<dbReference type="EMBL" id="VBQZ03000076">
    <property type="protein sequence ID" value="MXQ91853.1"/>
    <property type="molecule type" value="Genomic_DNA"/>
</dbReference>
<evidence type="ECO:0000313" key="2">
    <source>
        <dbReference type="Proteomes" id="UP000322234"/>
    </source>
</evidence>
<keyword evidence="2" id="KW-1185">Reference proteome</keyword>
<name>A0A6B0RX99_9CETA</name>